<evidence type="ECO:0000313" key="4">
    <source>
        <dbReference type="EMBL" id="KAB0664375.1"/>
    </source>
</evidence>
<feature type="compositionally biased region" description="Basic and acidic residues" evidence="1">
    <location>
        <begin position="182"/>
        <end position="194"/>
    </location>
</feature>
<sequence length="295" mass="31643">MSETVSHNEDSSPTSLGAVLRRCREYHGISLDEAAEATKMGKNYLLALENEKTKEFANQAYLKGFLRIYATYLGLNPDDMIRLYDKQQIQDSALSATAQQKKAAGDAQIPKKRISLQKLALPAFLLLLIIITASIVNRSEAPPKQELAPPQVSQTRPVSAVAPQTPVLPPRSSAQAPPPPQKTEKKPVPAEPLKDTPPADQGSATSQSSEQSKSFIARMKVSQNGTLNVTIDGAVSQTYDLMAGDAIEWKAEKNIALELSNAGGVEVEINGKPLKSLGPAGKPVSIVLDANGVRP</sequence>
<evidence type="ECO:0000256" key="1">
    <source>
        <dbReference type="SAM" id="MobiDB-lite"/>
    </source>
</evidence>
<evidence type="ECO:0000313" key="5">
    <source>
        <dbReference type="Proteomes" id="UP000420562"/>
    </source>
</evidence>
<feature type="transmembrane region" description="Helical" evidence="2">
    <location>
        <begin position="119"/>
        <end position="136"/>
    </location>
</feature>
<feature type="compositionally biased region" description="Low complexity" evidence="1">
    <location>
        <begin position="201"/>
        <end position="214"/>
    </location>
</feature>
<dbReference type="Gene3D" id="1.10.260.40">
    <property type="entry name" value="lambda repressor-like DNA-binding domains"/>
    <property type="match status" value="1"/>
</dbReference>
<dbReference type="InterPro" id="IPR025194">
    <property type="entry name" value="RodZ-like_C"/>
</dbReference>
<dbReference type="Pfam" id="PF13413">
    <property type="entry name" value="HTH_25"/>
    <property type="match status" value="1"/>
</dbReference>
<evidence type="ECO:0000256" key="2">
    <source>
        <dbReference type="SAM" id="Phobius"/>
    </source>
</evidence>
<accession>A0A7J4ZNW0</accession>
<dbReference type="CDD" id="cd00093">
    <property type="entry name" value="HTH_XRE"/>
    <property type="match status" value="1"/>
</dbReference>
<keyword evidence="2" id="KW-0472">Membrane</keyword>
<keyword evidence="2" id="KW-1133">Transmembrane helix</keyword>
<comment type="caution">
    <text evidence="4">The sequence shown here is derived from an EMBL/GenBank/DDBJ whole genome shotgun (WGS) entry which is preliminary data.</text>
</comment>
<dbReference type="InterPro" id="IPR001387">
    <property type="entry name" value="Cro/C1-type_HTH"/>
</dbReference>
<evidence type="ECO:0000259" key="3">
    <source>
        <dbReference type="SMART" id="SM00530"/>
    </source>
</evidence>
<proteinExistence type="predicted"/>
<dbReference type="AlphaFoldDB" id="A0A7J4ZNW0"/>
<protein>
    <submittedName>
        <fullName evidence="4">DUF4115 domain-containing protein</fullName>
    </submittedName>
</protein>
<reference evidence="4 5" key="1">
    <citation type="submission" date="2019-09" db="EMBL/GenBank/DDBJ databases">
        <title>Geobacter sp. Red96, a novel strain isolated from paddy soil.</title>
        <authorList>
            <person name="Xu Z."/>
            <person name="Masuda Y."/>
            <person name="Itoh H."/>
            <person name="Senoo K."/>
        </authorList>
    </citation>
    <scope>NUCLEOTIDE SEQUENCE [LARGE SCALE GENOMIC DNA]</scope>
    <source>
        <strain evidence="4 5">Red96</strain>
    </source>
</reference>
<organism evidence="4 5">
    <name type="scientific">Oryzomonas japonica</name>
    <dbReference type="NCBI Taxonomy" id="2603858"/>
    <lineage>
        <taxon>Bacteria</taxon>
        <taxon>Pseudomonadati</taxon>
        <taxon>Thermodesulfobacteriota</taxon>
        <taxon>Desulfuromonadia</taxon>
        <taxon>Geobacterales</taxon>
        <taxon>Geobacteraceae</taxon>
        <taxon>Oryzomonas</taxon>
    </lineage>
</organism>
<feature type="domain" description="HTH cro/C1-type" evidence="3">
    <location>
        <begin position="19"/>
        <end position="76"/>
    </location>
</feature>
<dbReference type="Proteomes" id="UP000420562">
    <property type="component" value="Unassembled WGS sequence"/>
</dbReference>
<dbReference type="PANTHER" id="PTHR34475:SF1">
    <property type="entry name" value="CYTOSKELETON PROTEIN RODZ"/>
    <property type="match status" value="1"/>
</dbReference>
<dbReference type="SUPFAM" id="SSF47413">
    <property type="entry name" value="lambda repressor-like DNA-binding domains"/>
    <property type="match status" value="1"/>
</dbReference>
<keyword evidence="5" id="KW-1185">Reference proteome</keyword>
<dbReference type="InterPro" id="IPR010982">
    <property type="entry name" value="Lambda_DNA-bd_dom_sf"/>
</dbReference>
<keyword evidence="2" id="KW-0812">Transmembrane</keyword>
<dbReference type="GO" id="GO:0003677">
    <property type="term" value="F:DNA binding"/>
    <property type="evidence" value="ECO:0007669"/>
    <property type="project" value="InterPro"/>
</dbReference>
<dbReference type="EMBL" id="VZQZ01000008">
    <property type="protein sequence ID" value="KAB0664375.1"/>
    <property type="molecule type" value="Genomic_DNA"/>
</dbReference>
<feature type="region of interest" description="Disordered" evidence="1">
    <location>
        <begin position="141"/>
        <end position="214"/>
    </location>
</feature>
<dbReference type="PANTHER" id="PTHR34475">
    <property type="match status" value="1"/>
</dbReference>
<dbReference type="SMART" id="SM00530">
    <property type="entry name" value="HTH_XRE"/>
    <property type="match status" value="1"/>
</dbReference>
<name>A0A7J4ZNW0_9BACT</name>
<dbReference type="Pfam" id="PF13464">
    <property type="entry name" value="RodZ_C"/>
    <property type="match status" value="1"/>
</dbReference>
<gene>
    <name evidence="4" type="ORF">F6V25_12590</name>
</gene>
<dbReference type="RefSeq" id="WP_151128909.1">
    <property type="nucleotide sequence ID" value="NZ_VZQZ01000008.1"/>
</dbReference>
<dbReference type="InterPro" id="IPR050400">
    <property type="entry name" value="Bact_Cytoskel_RodZ"/>
</dbReference>